<gene>
    <name evidence="1" type="ORF">Naga_100232g5</name>
</gene>
<evidence type="ECO:0000313" key="1">
    <source>
        <dbReference type="EMBL" id="EWM25541.1"/>
    </source>
</evidence>
<reference evidence="1 2" key="1">
    <citation type="journal article" date="2014" name="Mol. Plant">
        <title>Chromosome Scale Genome Assembly and Transcriptome Profiling of Nannochloropsis gaditana in Nitrogen Depletion.</title>
        <authorList>
            <person name="Corteggiani Carpinelli E."/>
            <person name="Telatin A."/>
            <person name="Vitulo N."/>
            <person name="Forcato C."/>
            <person name="D'Angelo M."/>
            <person name="Schiavon R."/>
            <person name="Vezzi A."/>
            <person name="Giacometti G.M."/>
            <person name="Morosinotto T."/>
            <person name="Valle G."/>
        </authorList>
    </citation>
    <scope>NUCLEOTIDE SEQUENCE [LARGE SCALE GENOMIC DNA]</scope>
    <source>
        <strain evidence="1 2">B-31</strain>
    </source>
</reference>
<proteinExistence type="predicted"/>
<comment type="caution">
    <text evidence="1">The sequence shown here is derived from an EMBL/GenBank/DDBJ whole genome shotgun (WGS) entry which is preliminary data.</text>
</comment>
<dbReference type="Proteomes" id="UP000019335">
    <property type="component" value="Chromosome 11"/>
</dbReference>
<organism evidence="1 2">
    <name type="scientific">Nannochloropsis gaditana</name>
    <dbReference type="NCBI Taxonomy" id="72520"/>
    <lineage>
        <taxon>Eukaryota</taxon>
        <taxon>Sar</taxon>
        <taxon>Stramenopiles</taxon>
        <taxon>Ochrophyta</taxon>
        <taxon>Eustigmatophyceae</taxon>
        <taxon>Eustigmatales</taxon>
        <taxon>Monodopsidaceae</taxon>
        <taxon>Nannochloropsis</taxon>
    </lineage>
</organism>
<evidence type="ECO:0000313" key="2">
    <source>
        <dbReference type="Proteomes" id="UP000019335"/>
    </source>
</evidence>
<sequence length="78" mass="8392">MPREKVGPGAFLITAIQRASALGEDSGRSGHPLARGFPFDPKQGIIQPSVKLSLCTEPNHTLLIQRLGRNCALCLRIA</sequence>
<dbReference type="EMBL" id="AZIL01000927">
    <property type="protein sequence ID" value="EWM25541.1"/>
    <property type="molecule type" value="Genomic_DNA"/>
</dbReference>
<protein>
    <submittedName>
        <fullName evidence="1">Uncharacterized protein</fullName>
    </submittedName>
</protein>
<dbReference type="AlphaFoldDB" id="W7TY20"/>
<keyword evidence="2" id="KW-1185">Reference proteome</keyword>
<accession>W7TY20</accession>
<name>W7TY20_9STRA</name>